<evidence type="ECO:0000256" key="6">
    <source>
        <dbReference type="ARBA" id="ARBA00022729"/>
    </source>
</evidence>
<sequence>MKPRFVSIAVATLLAGVSTHVLADGPVFYGDINMALTQSDKGLTTNPGMNDGLGLENNFTNVGIKGAYDIAAGLQILYKAEVGVNGEDQSKGADPFNSRNTYFGLGGNFGQVLFGRNDTVFKGSEGGVDAFGNLNADLDRLFVGQDRFGDSVTFNSNRYGIFQFGVTYLLEDDFRGSEENAKMYDGNNYAVSVGFGDKAMAKQPYYVGLAYADGLNGLESARVVVTYKLGDLKLGGLFQDSEKGDLSGQGYMVSAQYRLNDWNIKAQVGYDESGLGKFAKNAYDDAGEDMQQGSGAEVINYTVGAEYHLTKAAYLYGHYAYYDASHDDAGDRDDNTFTIGMRYRF</sequence>
<comment type="subcellular location">
    <subcellularLocation>
        <location evidence="1">Cell outer membrane</location>
        <topology evidence="1">Multi-pass membrane protein</topology>
    </subcellularLocation>
</comment>
<keyword evidence="8" id="KW-0626">Porin</keyword>
<evidence type="ECO:0000256" key="1">
    <source>
        <dbReference type="ARBA" id="ARBA00004571"/>
    </source>
</evidence>
<dbReference type="RefSeq" id="WP_345316333.1">
    <property type="nucleotide sequence ID" value="NZ_BAABLF010000007.1"/>
</dbReference>
<feature type="domain" description="Porin" evidence="12">
    <location>
        <begin position="11"/>
        <end position="326"/>
    </location>
</feature>
<organism evidence="13 14">
    <name type="scientific">Ferrimonas gelatinilytica</name>
    <dbReference type="NCBI Taxonomy" id="1255257"/>
    <lineage>
        <taxon>Bacteria</taxon>
        <taxon>Pseudomonadati</taxon>
        <taxon>Pseudomonadota</taxon>
        <taxon>Gammaproteobacteria</taxon>
        <taxon>Alteromonadales</taxon>
        <taxon>Ferrimonadaceae</taxon>
        <taxon>Ferrimonas</taxon>
    </lineage>
</organism>
<evidence type="ECO:0000313" key="14">
    <source>
        <dbReference type="Proteomes" id="UP001501600"/>
    </source>
</evidence>
<evidence type="ECO:0000313" key="13">
    <source>
        <dbReference type="EMBL" id="GAA5190111.1"/>
    </source>
</evidence>
<evidence type="ECO:0000256" key="3">
    <source>
        <dbReference type="ARBA" id="ARBA00022448"/>
    </source>
</evidence>
<gene>
    <name evidence="13" type="ORF">GCM10025772_14040</name>
</gene>
<dbReference type="PANTHER" id="PTHR34501">
    <property type="entry name" value="PROTEIN YDDL-RELATED"/>
    <property type="match status" value="1"/>
</dbReference>
<dbReference type="Proteomes" id="UP001501600">
    <property type="component" value="Unassembled WGS sequence"/>
</dbReference>
<comment type="subunit">
    <text evidence="2">Homotrimer.</text>
</comment>
<evidence type="ECO:0000256" key="11">
    <source>
        <dbReference type="SAM" id="SignalP"/>
    </source>
</evidence>
<evidence type="ECO:0000256" key="10">
    <source>
        <dbReference type="ARBA" id="ARBA00023237"/>
    </source>
</evidence>
<dbReference type="SUPFAM" id="SSF56935">
    <property type="entry name" value="Porins"/>
    <property type="match status" value="1"/>
</dbReference>
<evidence type="ECO:0000256" key="2">
    <source>
        <dbReference type="ARBA" id="ARBA00011233"/>
    </source>
</evidence>
<dbReference type="PANTHER" id="PTHR34501:SF9">
    <property type="entry name" value="MAJOR OUTER MEMBRANE PROTEIN P.IA"/>
    <property type="match status" value="1"/>
</dbReference>
<feature type="signal peptide" evidence="11">
    <location>
        <begin position="1"/>
        <end position="23"/>
    </location>
</feature>
<evidence type="ECO:0000256" key="7">
    <source>
        <dbReference type="ARBA" id="ARBA00023065"/>
    </source>
</evidence>
<protein>
    <submittedName>
        <fullName evidence="13">Porin</fullName>
    </submittedName>
</protein>
<proteinExistence type="predicted"/>
<keyword evidence="6 11" id="KW-0732">Signal</keyword>
<dbReference type="EMBL" id="BAABLF010000007">
    <property type="protein sequence ID" value="GAA5190111.1"/>
    <property type="molecule type" value="Genomic_DNA"/>
</dbReference>
<evidence type="ECO:0000256" key="9">
    <source>
        <dbReference type="ARBA" id="ARBA00023136"/>
    </source>
</evidence>
<feature type="chain" id="PRO_5046102505" evidence="11">
    <location>
        <begin position="24"/>
        <end position="345"/>
    </location>
</feature>
<accession>A0ABP9S145</accession>
<dbReference type="Pfam" id="PF13609">
    <property type="entry name" value="Porin_4"/>
    <property type="match status" value="1"/>
</dbReference>
<keyword evidence="5" id="KW-0812">Transmembrane</keyword>
<evidence type="ECO:0000256" key="5">
    <source>
        <dbReference type="ARBA" id="ARBA00022692"/>
    </source>
</evidence>
<keyword evidence="3" id="KW-0813">Transport</keyword>
<dbReference type="CDD" id="cd00342">
    <property type="entry name" value="gram_neg_porins"/>
    <property type="match status" value="1"/>
</dbReference>
<keyword evidence="7" id="KW-0406">Ion transport</keyword>
<keyword evidence="4" id="KW-1134">Transmembrane beta strand</keyword>
<dbReference type="InterPro" id="IPR033900">
    <property type="entry name" value="Gram_neg_porin_domain"/>
</dbReference>
<evidence type="ECO:0000256" key="4">
    <source>
        <dbReference type="ARBA" id="ARBA00022452"/>
    </source>
</evidence>
<comment type="caution">
    <text evidence="13">The sequence shown here is derived from an EMBL/GenBank/DDBJ whole genome shotgun (WGS) entry which is preliminary data.</text>
</comment>
<dbReference type="InterPro" id="IPR050298">
    <property type="entry name" value="Gram-neg_bact_OMP"/>
</dbReference>
<keyword evidence="14" id="KW-1185">Reference proteome</keyword>
<dbReference type="Gene3D" id="2.40.160.10">
    <property type="entry name" value="Porin"/>
    <property type="match status" value="1"/>
</dbReference>
<dbReference type="InterPro" id="IPR023614">
    <property type="entry name" value="Porin_dom_sf"/>
</dbReference>
<keyword evidence="9" id="KW-0472">Membrane</keyword>
<reference evidence="14" key="1">
    <citation type="journal article" date="2019" name="Int. J. Syst. Evol. Microbiol.">
        <title>The Global Catalogue of Microorganisms (GCM) 10K type strain sequencing project: providing services to taxonomists for standard genome sequencing and annotation.</title>
        <authorList>
            <consortium name="The Broad Institute Genomics Platform"/>
            <consortium name="The Broad Institute Genome Sequencing Center for Infectious Disease"/>
            <person name="Wu L."/>
            <person name="Ma J."/>
        </authorList>
    </citation>
    <scope>NUCLEOTIDE SEQUENCE [LARGE SCALE GENOMIC DNA]</scope>
    <source>
        <strain evidence="14">JCM 18720</strain>
    </source>
</reference>
<evidence type="ECO:0000256" key="8">
    <source>
        <dbReference type="ARBA" id="ARBA00023114"/>
    </source>
</evidence>
<name>A0ABP9S145_9GAMM</name>
<evidence type="ECO:0000259" key="12">
    <source>
        <dbReference type="Pfam" id="PF13609"/>
    </source>
</evidence>
<keyword evidence="10" id="KW-0998">Cell outer membrane</keyword>